<dbReference type="EMBL" id="LVZK01000001">
    <property type="protein sequence ID" value="OAP85737.1"/>
    <property type="molecule type" value="Genomic_DNA"/>
</dbReference>
<feature type="region of interest" description="Disordered" evidence="1">
    <location>
        <begin position="164"/>
        <end position="197"/>
    </location>
</feature>
<comment type="caution">
    <text evidence="2">The sequence shown here is derived from an EMBL/GenBank/DDBJ whole genome shotgun (WGS) entry which is preliminary data.</text>
</comment>
<accession>A0A179B1Y5</accession>
<protein>
    <submittedName>
        <fullName evidence="2">Uncharacterized protein</fullName>
    </submittedName>
</protein>
<dbReference type="STRING" id="1823756.A4H34_00610"/>
<evidence type="ECO:0000313" key="2">
    <source>
        <dbReference type="EMBL" id="OAP85737.1"/>
    </source>
</evidence>
<dbReference type="Proteomes" id="UP000078368">
    <property type="component" value="Unassembled WGS sequence"/>
</dbReference>
<sequence>MKKRRKVLAALISLLALAAGIRIVYVSGFLTHKHPVRNTHVFTKKNNPSSCHGIKVSASDGHEGWFHPDVDRNVTFYVGDPRIERWRKRAIIAISVKSHSRDTTETSGEADLALGESFTFEGVGTITLLDVRIYWLEFILGRDKAGDTATYCFEPAPGFNVGDDYKNHYQKQHPDTPTPWPTTPAKQTEPTELPTDW</sequence>
<dbReference type="RefSeq" id="WP_064230723.1">
    <property type="nucleotide sequence ID" value="NZ_LVZK01000001.1"/>
</dbReference>
<keyword evidence="3" id="KW-1185">Reference proteome</keyword>
<evidence type="ECO:0000256" key="1">
    <source>
        <dbReference type="SAM" id="MobiDB-lite"/>
    </source>
</evidence>
<proteinExistence type="predicted"/>
<dbReference type="AlphaFoldDB" id="A0A179B1Y5"/>
<organism evidence="2 3">
    <name type="scientific">Peptidiphaga gingivicola</name>
    <dbReference type="NCBI Taxonomy" id="2741497"/>
    <lineage>
        <taxon>Bacteria</taxon>
        <taxon>Bacillati</taxon>
        <taxon>Actinomycetota</taxon>
        <taxon>Actinomycetes</taxon>
        <taxon>Actinomycetales</taxon>
        <taxon>Actinomycetaceae</taxon>
        <taxon>Peptidiphaga</taxon>
    </lineage>
</organism>
<reference evidence="2 3" key="1">
    <citation type="submission" date="2016-04" db="EMBL/GenBank/DDBJ databases">
        <title>Peptidophaga gingivicola gen. nov., sp. nov., isolated from human subgingival plaque.</title>
        <authorList>
            <person name="Beall C.J."/>
            <person name="Mokrzan E.M."/>
            <person name="Griffen A.L."/>
            <person name="Leys E.J."/>
        </authorList>
    </citation>
    <scope>NUCLEOTIDE SEQUENCE [LARGE SCALE GENOMIC DNA]</scope>
    <source>
        <strain evidence="2 3">BA112</strain>
    </source>
</reference>
<name>A0A179B1Y5_9ACTO</name>
<dbReference type="OrthoDB" id="3268043at2"/>
<gene>
    <name evidence="2" type="ORF">A4H34_00610</name>
</gene>
<evidence type="ECO:0000313" key="3">
    <source>
        <dbReference type="Proteomes" id="UP000078368"/>
    </source>
</evidence>